<dbReference type="FunFam" id="3.40.50.150:FF:000351">
    <property type="entry name" value="S-adenosyl-L-methionine-dependent methyltransferase superfamily protein"/>
    <property type="match status" value="1"/>
</dbReference>
<dbReference type="GO" id="GO:0008168">
    <property type="term" value="F:methyltransferase activity"/>
    <property type="evidence" value="ECO:0007669"/>
    <property type="project" value="UniProtKB-KW"/>
</dbReference>
<sequence>MWRRGVGLGWHGGRRWCSSVVRRHLEDEGDWSYASEWWGSSHCSGDGEGHTVFRSLSDQGNGVVSVVAYPSSRPAPEHWPAIERWLQERYAKIHPEFDHNGQFKILGYQWRVLRFNDNTRQSTAKIMAACRSTDYASIYLMQQPFCLAVPYLKSMASVGLTTLASSGYDLLGAVMGERNINVLCIGHGGGALPLFMASKIRGATVHSIEIDPVVITASVQAMGFPASALKETSDQFSFSCPHDADQILWEDVHDRIFLHRSDAEDFMLNNSNIYDLVFIDAYDGDDIFPRKLWDPDAPFLKALRSRLHPVHGTIVVNLHSDSDVLALFPNILPMGKYVSQVARAYKEQFGLAFTVSVPWLCNTSLVACSGVRFHKTNTSLTRDALLNGLISKSNFIDSFLDLPFPSLQYIKRGFVLVE</sequence>
<evidence type="ECO:0000256" key="2">
    <source>
        <dbReference type="ARBA" id="ARBA00022603"/>
    </source>
</evidence>
<evidence type="ECO:0000256" key="1">
    <source>
        <dbReference type="ARBA" id="ARBA00008361"/>
    </source>
</evidence>
<dbReference type="Gene3D" id="3.40.50.150">
    <property type="entry name" value="Vaccinia Virus protein VP39"/>
    <property type="match status" value="1"/>
</dbReference>
<dbReference type="InterPro" id="IPR029063">
    <property type="entry name" value="SAM-dependent_MTases_sf"/>
</dbReference>
<evidence type="ECO:0000313" key="5">
    <source>
        <dbReference type="RefSeq" id="XP_039143651.1"/>
    </source>
</evidence>
<dbReference type="GO" id="GO:0032259">
    <property type="term" value="P:methylation"/>
    <property type="evidence" value="ECO:0007669"/>
    <property type="project" value="UniProtKB-KW"/>
</dbReference>
<name>A0AB40CU89_DIOCR</name>
<comment type="similarity">
    <text evidence="1">Belongs to the methyltransferase superfamily.</text>
</comment>
<keyword evidence="2" id="KW-0489">Methyltransferase</keyword>
<dbReference type="SUPFAM" id="SSF53335">
    <property type="entry name" value="S-adenosyl-L-methionine-dependent methyltransferases"/>
    <property type="match status" value="1"/>
</dbReference>
<accession>A0AB40CU89</accession>
<organism evidence="4 5">
    <name type="scientific">Dioscorea cayennensis subsp. rotundata</name>
    <name type="common">White Guinea yam</name>
    <name type="synonym">Dioscorea rotundata</name>
    <dbReference type="NCBI Taxonomy" id="55577"/>
    <lineage>
        <taxon>Eukaryota</taxon>
        <taxon>Viridiplantae</taxon>
        <taxon>Streptophyta</taxon>
        <taxon>Embryophyta</taxon>
        <taxon>Tracheophyta</taxon>
        <taxon>Spermatophyta</taxon>
        <taxon>Magnoliopsida</taxon>
        <taxon>Liliopsida</taxon>
        <taxon>Dioscoreales</taxon>
        <taxon>Dioscoreaceae</taxon>
        <taxon>Dioscorea</taxon>
    </lineage>
</organism>
<reference evidence="5" key="1">
    <citation type="submission" date="2025-08" db="UniProtKB">
        <authorList>
            <consortium name="RefSeq"/>
        </authorList>
    </citation>
    <scope>IDENTIFICATION</scope>
</reference>
<dbReference type="RefSeq" id="XP_039143651.1">
    <property type="nucleotide sequence ID" value="XM_039287717.1"/>
</dbReference>
<protein>
    <submittedName>
        <fullName evidence="5">Uncharacterized protein LOC120280769</fullName>
    </submittedName>
</protein>
<gene>
    <name evidence="5" type="primary">LOC120280769</name>
</gene>
<keyword evidence="4" id="KW-1185">Reference proteome</keyword>
<dbReference type="PANTHER" id="PTHR12176:SF56">
    <property type="entry name" value="OS04G0510700 PROTEIN"/>
    <property type="match status" value="1"/>
</dbReference>
<keyword evidence="3" id="KW-0808">Transferase</keyword>
<proteinExistence type="inferred from homology"/>
<evidence type="ECO:0000256" key="3">
    <source>
        <dbReference type="ARBA" id="ARBA00022679"/>
    </source>
</evidence>
<dbReference type="AlphaFoldDB" id="A0AB40CU89"/>
<dbReference type="GeneID" id="120280769"/>
<dbReference type="Proteomes" id="UP001515500">
    <property type="component" value="Chromosome 2"/>
</dbReference>
<evidence type="ECO:0000313" key="4">
    <source>
        <dbReference type="Proteomes" id="UP001515500"/>
    </source>
</evidence>
<dbReference type="PANTHER" id="PTHR12176">
    <property type="entry name" value="SAM-DEPENDENT METHYLTRANSFERASE SUPERFAMILY PROTEIN"/>
    <property type="match status" value="1"/>
</dbReference>
<dbReference type="InterPro" id="IPR051419">
    <property type="entry name" value="Lys/N-term_MeTrsfase_sf"/>
</dbReference>